<evidence type="ECO:0000259" key="1">
    <source>
        <dbReference type="Pfam" id="PF10091"/>
    </source>
</evidence>
<evidence type="ECO:0000313" key="2">
    <source>
        <dbReference type="EMBL" id="QDV05333.1"/>
    </source>
</evidence>
<feature type="domain" description="Glycoamylase-like" evidence="1">
    <location>
        <begin position="203"/>
        <end position="432"/>
    </location>
</feature>
<reference evidence="2 3" key="1">
    <citation type="submission" date="2019-02" db="EMBL/GenBank/DDBJ databases">
        <title>Deep-cultivation of Planctomycetes and their phenomic and genomic characterization uncovers novel biology.</title>
        <authorList>
            <person name="Wiegand S."/>
            <person name="Jogler M."/>
            <person name="Boedeker C."/>
            <person name="Pinto D."/>
            <person name="Vollmers J."/>
            <person name="Rivas-Marin E."/>
            <person name="Kohn T."/>
            <person name="Peeters S.H."/>
            <person name="Heuer A."/>
            <person name="Rast P."/>
            <person name="Oberbeckmann S."/>
            <person name="Bunk B."/>
            <person name="Jeske O."/>
            <person name="Meyerdierks A."/>
            <person name="Storesund J.E."/>
            <person name="Kallscheuer N."/>
            <person name="Luecker S."/>
            <person name="Lage O.M."/>
            <person name="Pohl T."/>
            <person name="Merkel B.J."/>
            <person name="Hornburger P."/>
            <person name="Mueller R.-W."/>
            <person name="Bruemmer F."/>
            <person name="Labrenz M."/>
            <person name="Spormann A.M."/>
            <person name="Op den Camp H."/>
            <person name="Overmann J."/>
            <person name="Amann R."/>
            <person name="Jetten M.S.M."/>
            <person name="Mascher T."/>
            <person name="Medema M.H."/>
            <person name="Devos D.P."/>
            <person name="Kaster A.-K."/>
            <person name="Ovreas L."/>
            <person name="Rohde M."/>
            <person name="Galperin M.Y."/>
            <person name="Jogler C."/>
        </authorList>
    </citation>
    <scope>NUCLEOTIDE SEQUENCE [LARGE SCALE GENOMIC DNA]</scope>
    <source>
        <strain evidence="2 3">Poly30</strain>
    </source>
</reference>
<accession>A0A518EMM1</accession>
<dbReference type="OrthoDB" id="5937621at2"/>
<dbReference type="RefSeq" id="WP_145194747.1">
    <property type="nucleotide sequence ID" value="NZ_CP036434.1"/>
</dbReference>
<dbReference type="InterPro" id="IPR016883">
    <property type="entry name" value="UCP028431"/>
</dbReference>
<dbReference type="AlphaFoldDB" id="A0A518EMM1"/>
<organism evidence="2 3">
    <name type="scientific">Saltatorellus ferox</name>
    <dbReference type="NCBI Taxonomy" id="2528018"/>
    <lineage>
        <taxon>Bacteria</taxon>
        <taxon>Pseudomonadati</taxon>
        <taxon>Planctomycetota</taxon>
        <taxon>Planctomycetia</taxon>
        <taxon>Planctomycetia incertae sedis</taxon>
        <taxon>Saltatorellus</taxon>
    </lineage>
</organism>
<dbReference type="EMBL" id="CP036434">
    <property type="protein sequence ID" value="QDV05333.1"/>
    <property type="molecule type" value="Genomic_DNA"/>
</dbReference>
<dbReference type="PIRSF" id="PIRSF028431">
    <property type="entry name" value="UCP028431"/>
    <property type="match status" value="1"/>
</dbReference>
<dbReference type="Pfam" id="PF10091">
    <property type="entry name" value="Glycoamylase"/>
    <property type="match status" value="1"/>
</dbReference>
<sequence length="463" mass="51652">MHFFATACAVLVPLLQVPGGEHGKPDVPAFTLAELKERTFDFFWDCAHPDTGQIPDRFPSKPFSSIAATGFGLSAYLVGIENGHVERTAAASRVLMTLDALWSYPQGDATTGVAGYRGFYYHFLTMGEGDRFKKVELSTIDTALLMTGVLAVGSYFDQDDLTECHIRTRARELYERVEWDWAMQADGLMSMGWLPEKGFIPARWEGYSEAMVLLILAMGSPTHPISDESWACWCKNYRWLDFYEPHLNFESLFGHQYSHMFIDFRGIQDEFMRERSSDYFENSRIATLANRDHAIRNPGGFVGYGEWQWGLTASDGPPYGTSTRLAGKKVEFKGYAARGASGLRIVDDGTLSPSAVAGSLPFLPELCESTLEHLWVEHHESLVGQYGFKDAFNLTVPGGWFDPEYLGIDQGLILLMAENRDSELLWSVMKRSDPIVHGLLRAGFSGGWLEPDTAPSPGSQAAR</sequence>
<name>A0A518EMM1_9BACT</name>
<protein>
    <recommendedName>
        <fullName evidence="1">Glycoamylase-like domain-containing protein</fullName>
    </recommendedName>
</protein>
<gene>
    <name evidence="2" type="ORF">Poly30_08300</name>
</gene>
<keyword evidence="3" id="KW-1185">Reference proteome</keyword>
<dbReference type="InterPro" id="IPR019282">
    <property type="entry name" value="Glycoamylase-like_cons_dom"/>
</dbReference>
<dbReference type="Gene3D" id="1.50.10.140">
    <property type="match status" value="1"/>
</dbReference>
<proteinExistence type="predicted"/>
<dbReference type="Proteomes" id="UP000320390">
    <property type="component" value="Chromosome"/>
</dbReference>
<evidence type="ECO:0000313" key="3">
    <source>
        <dbReference type="Proteomes" id="UP000320390"/>
    </source>
</evidence>